<evidence type="ECO:0000256" key="15">
    <source>
        <dbReference type="HAMAP-Rule" id="MF_02206"/>
    </source>
</evidence>
<keyword evidence="2 15" id="KW-0540">Nuclease</keyword>
<dbReference type="InterPro" id="IPR012337">
    <property type="entry name" value="RNaseH-like_sf"/>
</dbReference>
<keyword evidence="9 15" id="KW-0067">ATP-binding</keyword>
<dbReference type="InterPro" id="IPR006554">
    <property type="entry name" value="Helicase-like_DEXD_c2"/>
</dbReference>
<dbReference type="GO" id="GO:0051539">
    <property type="term" value="F:4 iron, 4 sulfur cluster binding"/>
    <property type="evidence" value="ECO:0007669"/>
    <property type="project" value="UniProtKB-KW"/>
</dbReference>
<keyword evidence="10" id="KW-0408">Iron</keyword>
<dbReference type="InterPro" id="IPR045028">
    <property type="entry name" value="DinG/Rad3-like"/>
</dbReference>
<dbReference type="Pfam" id="PF00929">
    <property type="entry name" value="RNase_T"/>
    <property type="match status" value="1"/>
</dbReference>
<evidence type="ECO:0000259" key="18">
    <source>
        <dbReference type="PROSITE" id="PS51194"/>
    </source>
</evidence>
<evidence type="ECO:0000259" key="17">
    <source>
        <dbReference type="PROSITE" id="PS51193"/>
    </source>
</evidence>
<dbReference type="InterPro" id="IPR006310">
    <property type="entry name" value="DinG"/>
</dbReference>
<dbReference type="GO" id="GO:0006281">
    <property type="term" value="P:DNA repair"/>
    <property type="evidence" value="ECO:0007669"/>
    <property type="project" value="UniProtKB-KW"/>
</dbReference>
<evidence type="ECO:0000313" key="20">
    <source>
        <dbReference type="Proteomes" id="UP000602076"/>
    </source>
</evidence>
<dbReference type="InterPro" id="IPR014013">
    <property type="entry name" value="Helic_SF1/SF2_ATP-bd_DinG/Rad3"/>
</dbReference>
<dbReference type="Gene3D" id="3.40.50.300">
    <property type="entry name" value="P-loop containing nucleotide triphosphate hydrolases"/>
    <property type="match status" value="2"/>
</dbReference>
<dbReference type="Gene3D" id="3.30.420.10">
    <property type="entry name" value="Ribonuclease H-like superfamily/Ribonuclease H"/>
    <property type="match status" value="1"/>
</dbReference>
<dbReference type="SUPFAM" id="SSF52540">
    <property type="entry name" value="P-loop containing nucleoside triphosphate hydrolases"/>
    <property type="match status" value="2"/>
</dbReference>
<feature type="domain" description="Helicase ATP-binding" evidence="17">
    <location>
        <begin position="248"/>
        <end position="526"/>
    </location>
</feature>
<dbReference type="InterPro" id="IPR014001">
    <property type="entry name" value="Helicase_ATP-bd"/>
</dbReference>
<dbReference type="PROSITE" id="PS51194">
    <property type="entry name" value="HELICASE_CTER"/>
    <property type="match status" value="1"/>
</dbReference>
<keyword evidence="12" id="KW-0238">DNA-binding</keyword>
<keyword evidence="7 19" id="KW-0347">Helicase</keyword>
<dbReference type="CDD" id="cd06127">
    <property type="entry name" value="DEDDh"/>
    <property type="match status" value="1"/>
</dbReference>
<evidence type="ECO:0000256" key="1">
    <source>
        <dbReference type="ARBA" id="ARBA00022485"/>
    </source>
</evidence>
<dbReference type="GO" id="GO:0003677">
    <property type="term" value="F:DNA binding"/>
    <property type="evidence" value="ECO:0007669"/>
    <property type="project" value="UniProtKB-KW"/>
</dbReference>
<dbReference type="GO" id="GO:0008408">
    <property type="term" value="F:3'-5' exonuclease activity"/>
    <property type="evidence" value="ECO:0007669"/>
    <property type="project" value="UniProtKB-UniRule"/>
</dbReference>
<evidence type="ECO:0000313" key="19">
    <source>
        <dbReference type="EMBL" id="MBD3110422.1"/>
    </source>
</evidence>
<feature type="domain" description="Helicase C-terminal" evidence="18">
    <location>
        <begin position="743"/>
        <end position="894"/>
    </location>
</feature>
<dbReference type="SMART" id="SM00488">
    <property type="entry name" value="DEXDc2"/>
    <property type="match status" value="1"/>
</dbReference>
<keyword evidence="20" id="KW-1185">Reference proteome</keyword>
<protein>
    <recommendedName>
        <fullName evidence="15 16">3'-5' exonuclease DinG</fullName>
        <ecNumber evidence="15 16">3.1.-.-</ecNumber>
    </recommendedName>
</protein>
<evidence type="ECO:0000256" key="9">
    <source>
        <dbReference type="ARBA" id="ARBA00022840"/>
    </source>
</evidence>
<dbReference type="SUPFAM" id="SSF53098">
    <property type="entry name" value="Ribonuclease H-like"/>
    <property type="match status" value="1"/>
</dbReference>
<evidence type="ECO:0000256" key="13">
    <source>
        <dbReference type="ARBA" id="ARBA00023204"/>
    </source>
</evidence>
<keyword evidence="8 15" id="KW-0269">Exonuclease</keyword>
<evidence type="ECO:0000256" key="5">
    <source>
        <dbReference type="ARBA" id="ARBA00022763"/>
    </source>
</evidence>
<proteinExistence type="inferred from homology"/>
<dbReference type="InterPro" id="IPR006054">
    <property type="entry name" value="DnaQ"/>
</dbReference>
<evidence type="ECO:0000256" key="4">
    <source>
        <dbReference type="ARBA" id="ARBA00022741"/>
    </source>
</evidence>
<dbReference type="SMART" id="SM00491">
    <property type="entry name" value="HELICc2"/>
    <property type="match status" value="1"/>
</dbReference>
<keyword evidence="14" id="KW-0413">Isomerase</keyword>
<dbReference type="GO" id="GO:0016818">
    <property type="term" value="F:hydrolase activity, acting on acid anhydrides, in phosphorus-containing anhydrides"/>
    <property type="evidence" value="ECO:0007669"/>
    <property type="project" value="InterPro"/>
</dbReference>
<dbReference type="HAMAP" id="MF_02206">
    <property type="entry name" value="DinG_exonucl"/>
    <property type="match status" value="1"/>
</dbReference>
<feature type="short sequence motif" description="DEAH box" evidence="15">
    <location>
        <begin position="462"/>
        <end position="465"/>
    </location>
</feature>
<dbReference type="GO" id="GO:0003678">
    <property type="term" value="F:DNA helicase activity"/>
    <property type="evidence" value="ECO:0007669"/>
    <property type="project" value="InterPro"/>
</dbReference>
<comment type="similarity">
    <text evidence="15 16">Belongs to the helicase family. DinG subfamily. Type 2 sub-subfamily.</text>
</comment>
<keyword evidence="5" id="KW-0227">DNA damage</keyword>
<dbReference type="SMART" id="SM00487">
    <property type="entry name" value="DEXDc"/>
    <property type="match status" value="1"/>
</dbReference>
<dbReference type="GO" id="GO:0046872">
    <property type="term" value="F:metal ion binding"/>
    <property type="evidence" value="ECO:0007669"/>
    <property type="project" value="UniProtKB-KW"/>
</dbReference>
<dbReference type="PROSITE" id="PS51193">
    <property type="entry name" value="HELICASE_ATP_BIND_2"/>
    <property type="match status" value="1"/>
</dbReference>
<keyword evidence="6 15" id="KW-0378">Hydrolase</keyword>
<evidence type="ECO:0000256" key="14">
    <source>
        <dbReference type="ARBA" id="ARBA00023235"/>
    </source>
</evidence>
<dbReference type="SMART" id="SM00479">
    <property type="entry name" value="EXOIII"/>
    <property type="match status" value="1"/>
</dbReference>
<dbReference type="NCBIfam" id="TIGR00573">
    <property type="entry name" value="dnaq"/>
    <property type="match status" value="1"/>
</dbReference>
<dbReference type="Proteomes" id="UP000602076">
    <property type="component" value="Unassembled WGS sequence"/>
</dbReference>
<organism evidence="19 20">
    <name type="scientific">Peribacillus faecalis</name>
    <dbReference type="NCBI Taxonomy" id="2772559"/>
    <lineage>
        <taxon>Bacteria</taxon>
        <taxon>Bacillati</taxon>
        <taxon>Bacillota</taxon>
        <taxon>Bacilli</taxon>
        <taxon>Bacillales</taxon>
        <taxon>Bacillaceae</taxon>
        <taxon>Peribacillus</taxon>
    </lineage>
</organism>
<dbReference type="RefSeq" id="WP_190999954.1">
    <property type="nucleotide sequence ID" value="NZ_JACXSI010000069.1"/>
</dbReference>
<dbReference type="PANTHER" id="PTHR11472">
    <property type="entry name" value="DNA REPAIR DEAD HELICASE RAD3/XP-D SUBFAMILY MEMBER"/>
    <property type="match status" value="1"/>
</dbReference>
<keyword evidence="1" id="KW-0004">4Fe-4S</keyword>
<evidence type="ECO:0000256" key="2">
    <source>
        <dbReference type="ARBA" id="ARBA00022722"/>
    </source>
</evidence>
<dbReference type="NCBIfam" id="TIGR01407">
    <property type="entry name" value="dinG_rel"/>
    <property type="match status" value="1"/>
</dbReference>
<name>A0A927HD83_9BACI</name>
<evidence type="ECO:0000256" key="7">
    <source>
        <dbReference type="ARBA" id="ARBA00022806"/>
    </source>
</evidence>
<evidence type="ECO:0000256" key="11">
    <source>
        <dbReference type="ARBA" id="ARBA00023014"/>
    </source>
</evidence>
<comment type="caution">
    <text evidence="19">The sequence shown here is derived from an EMBL/GenBank/DDBJ whole genome shotgun (WGS) entry which is preliminary data.</text>
</comment>
<evidence type="ECO:0000256" key="6">
    <source>
        <dbReference type="ARBA" id="ARBA00022801"/>
    </source>
</evidence>
<dbReference type="InterPro" id="IPR013520">
    <property type="entry name" value="Ribonucl_H"/>
</dbReference>
<comment type="function">
    <text evidence="15 16">3'-5' exonuclease.</text>
</comment>
<sequence length="929" mass="106145">MTQRYVVVDLETTGNSVKKGDRIIQFAAVVVENNQIVDAYSTFINPEQPLSPFIEELTGIQSSQLVDAPRFSEVAPKIAEVLQDGCFVAHNVLFDLTFLQDEFLHNGFEPFYCSTIDTVELAKIIRPQATSFKLSHLAEEEGLAHDRPHQADSDAEVTAQLFINFCEELRKLPLVTLKQLYRLSYSLKSEISELLALILKERMSVSPIHYPHLQIHKGIAIRKPETVSKTSYDGEASYPQSAEEKIALLNQAFPHFELRNDQLKMMDAAYHIFNDEKIAIIEAGTGLGKTLGYLVPAAFCALEHHEPIIVSTYTIELQNQLIHKELANLHKMLPFELKTAVLKGRPNYISLAQFDRALRTKDDNYETALIKMQILVWLLETETGDKDELNMTAGGELFWERLQSVKSTSNEHERSWQNFDFYERAKENAKDADLIVTNHAFLMSDFFSNNGKGMSNSLLIIDEAHQLENAALKHLGSSIDYVSLKMMINKLGFYDQKQLLYKLLNMVGNLGGNISNREADNLLHDAIYEIEQFFQLLSKACEDFQKNMHNKNAVALHTILKSHGNSQPLTHLAERLHKQLQTLSSYLLENAAYVTEHGQPGKTQLFHLSEIESIAEFFKSRAGNFLEYFLRNKDSFLYWVEWHKNSPGQYVYLYSQPISGGQELWHRFFAQQNSVILTSSTLTVKGSFEYIKNKLGLHHHDIETYSFPSPFRYKEKVKLLVASDIAEVNKVSQAQYVKQIAEYIEQSALACKGRMLVLFTSQEMLRDVHESLRELSSLEDFNLLSQGISSNSKTRLIKYFQNFDKSILLGTSSFWDGLDLPGETLQCLMIVRLPFSPPNEPLTEARCDQIRAEGRNPFTEYALPEAIMRFRQGFGRLIRTNDDKGIFIVCDRRIVTTQYGKDFLLSIPDVAVNEVNLHDVQNSIKQWLK</sequence>
<dbReference type="Pfam" id="PF13307">
    <property type="entry name" value="Helicase_C_2"/>
    <property type="match status" value="1"/>
</dbReference>
<dbReference type="InterPro" id="IPR006555">
    <property type="entry name" value="ATP-dep_Helicase_C"/>
</dbReference>
<gene>
    <name evidence="15 16 19" type="primary">dinG</name>
    <name evidence="19" type="ORF">IEO70_19020</name>
</gene>
<dbReference type="FunFam" id="3.30.420.10:FF:000045">
    <property type="entry name" value="3'-5' exonuclease DinG"/>
    <property type="match status" value="1"/>
</dbReference>
<evidence type="ECO:0000256" key="3">
    <source>
        <dbReference type="ARBA" id="ARBA00022723"/>
    </source>
</evidence>
<evidence type="ECO:0000256" key="10">
    <source>
        <dbReference type="ARBA" id="ARBA00023004"/>
    </source>
</evidence>
<dbReference type="NCBIfam" id="NF005981">
    <property type="entry name" value="PRK08074.1"/>
    <property type="match status" value="1"/>
</dbReference>
<dbReference type="InterPro" id="IPR027417">
    <property type="entry name" value="P-loop_NTPase"/>
</dbReference>
<dbReference type="InterPro" id="IPR010614">
    <property type="entry name" value="RAD3-like_helicase_DEAD"/>
</dbReference>
<feature type="binding site" evidence="15">
    <location>
        <begin position="283"/>
        <end position="290"/>
    </location>
    <ligand>
        <name>ATP</name>
        <dbReference type="ChEBI" id="CHEBI:30616"/>
    </ligand>
</feature>
<dbReference type="EC" id="3.1.-.-" evidence="15 16"/>
<keyword evidence="3" id="KW-0479">Metal-binding</keyword>
<keyword evidence="11" id="KW-0411">Iron-sulfur</keyword>
<dbReference type="GO" id="GO:0005524">
    <property type="term" value="F:ATP binding"/>
    <property type="evidence" value="ECO:0007669"/>
    <property type="project" value="UniProtKB-UniRule"/>
</dbReference>
<dbReference type="Pfam" id="PF06733">
    <property type="entry name" value="DEAD_2"/>
    <property type="match status" value="1"/>
</dbReference>
<evidence type="ECO:0000256" key="12">
    <source>
        <dbReference type="ARBA" id="ARBA00023125"/>
    </source>
</evidence>
<dbReference type="InterPro" id="IPR001650">
    <property type="entry name" value="Helicase_C-like"/>
</dbReference>
<keyword evidence="4 15" id="KW-0547">Nucleotide-binding</keyword>
<accession>A0A927HD83</accession>
<dbReference type="PANTHER" id="PTHR11472:SF34">
    <property type="entry name" value="REGULATOR OF TELOMERE ELONGATION HELICASE 1"/>
    <property type="match status" value="1"/>
</dbReference>
<reference evidence="19" key="1">
    <citation type="submission" date="2020-09" db="EMBL/GenBank/DDBJ databases">
        <title>Bacillus faecalis sp. nov., a moderately halophilic bacterium isolated from cow faeces.</title>
        <authorList>
            <person name="Jiang L."/>
            <person name="Lee J."/>
        </authorList>
    </citation>
    <scope>NUCLEOTIDE SEQUENCE</scope>
    <source>
        <strain evidence="19">AGMB 02131</strain>
    </source>
</reference>
<evidence type="ECO:0000256" key="8">
    <source>
        <dbReference type="ARBA" id="ARBA00022839"/>
    </source>
</evidence>
<dbReference type="GO" id="GO:0003887">
    <property type="term" value="F:DNA-directed DNA polymerase activity"/>
    <property type="evidence" value="ECO:0007669"/>
    <property type="project" value="InterPro"/>
</dbReference>
<dbReference type="GO" id="GO:0006260">
    <property type="term" value="P:DNA replication"/>
    <property type="evidence" value="ECO:0007669"/>
    <property type="project" value="InterPro"/>
</dbReference>
<dbReference type="InterPro" id="IPR036397">
    <property type="entry name" value="RNaseH_sf"/>
</dbReference>
<dbReference type="EMBL" id="JACXSI010000069">
    <property type="protein sequence ID" value="MBD3110422.1"/>
    <property type="molecule type" value="Genomic_DNA"/>
</dbReference>
<keyword evidence="13" id="KW-0234">DNA repair</keyword>
<evidence type="ECO:0000256" key="16">
    <source>
        <dbReference type="RuleBase" id="RU364106"/>
    </source>
</evidence>
<dbReference type="AlphaFoldDB" id="A0A927HD83"/>